<organism evidence="1 2">
    <name type="scientific">Coemansia helicoidea</name>
    <dbReference type="NCBI Taxonomy" id="1286919"/>
    <lineage>
        <taxon>Eukaryota</taxon>
        <taxon>Fungi</taxon>
        <taxon>Fungi incertae sedis</taxon>
        <taxon>Zoopagomycota</taxon>
        <taxon>Kickxellomycotina</taxon>
        <taxon>Kickxellomycetes</taxon>
        <taxon>Kickxellales</taxon>
        <taxon>Kickxellaceae</taxon>
        <taxon>Coemansia</taxon>
    </lineage>
</organism>
<comment type="caution">
    <text evidence="1">The sequence shown here is derived from an EMBL/GenBank/DDBJ whole genome shotgun (WGS) entry which is preliminary data.</text>
</comment>
<name>A0ACC1KR04_9FUNG</name>
<evidence type="ECO:0000313" key="1">
    <source>
        <dbReference type="EMBL" id="KAJ2793139.1"/>
    </source>
</evidence>
<dbReference type="Proteomes" id="UP001140087">
    <property type="component" value="Unassembled WGS sequence"/>
</dbReference>
<reference evidence="1" key="1">
    <citation type="submission" date="2022-07" db="EMBL/GenBank/DDBJ databases">
        <title>Phylogenomic reconstructions and comparative analyses of Kickxellomycotina fungi.</title>
        <authorList>
            <person name="Reynolds N.K."/>
            <person name="Stajich J.E."/>
            <person name="Barry K."/>
            <person name="Grigoriev I.V."/>
            <person name="Crous P."/>
            <person name="Smith M.E."/>
        </authorList>
    </citation>
    <scope>NUCLEOTIDE SEQUENCE</scope>
    <source>
        <strain evidence="1">BCRC 34780</strain>
    </source>
</reference>
<sequence length="430" mass="45808">MAAGRVSVGVEPPAGAVQDADAFVAGDMARDEADFAIVPISRGHEDPAAAAERVLRRGYFAPDDLVVQSSESAYCVLGKASPAWIGGGHAGGLAAREYEFASYVGVRGVVVPATRGADEAAECARLLCALLAREAGPPVLVRVQAAVDGAWQQWNRIRLLCDHSPRLQVLLELDPAGDAADMRQWQAEPVRVVVVAAQMFVANASGYPVLRRRQQQAVQRWMDFDVALAVQQPDCGGAVGDHIRYLRHLAAARPEHGPAGAAADEYRDVLQAPLQPLADHLASVTYETFELDAPKYEHYEEAMARAIADVAARRGSDGGPPIVLAVVGAGRGPLVSRALQAARRCRADVDVVAVEKNPNALVELQRKNVALWGGAVTLVHADMRRWAPERRADILVSELLGSFGDNELSPECLDGALARAAAPGCVCIPR</sequence>
<accession>A0ACC1KR04</accession>
<gene>
    <name evidence="1" type="ORF">H4R21_006011</name>
</gene>
<evidence type="ECO:0000313" key="2">
    <source>
        <dbReference type="Proteomes" id="UP001140087"/>
    </source>
</evidence>
<keyword evidence="2" id="KW-1185">Reference proteome</keyword>
<proteinExistence type="predicted"/>
<dbReference type="EMBL" id="JANBUN010002992">
    <property type="protein sequence ID" value="KAJ2793139.1"/>
    <property type="molecule type" value="Genomic_DNA"/>
</dbReference>
<protein>
    <submittedName>
        <fullName evidence="1">Uncharacterized protein</fullName>
    </submittedName>
</protein>
<feature type="non-terminal residue" evidence="1">
    <location>
        <position position="430"/>
    </location>
</feature>